<keyword evidence="2" id="KW-1185">Reference proteome</keyword>
<dbReference type="SUPFAM" id="SSF102462">
    <property type="entry name" value="Peptidyl-tRNA hydrolase II"/>
    <property type="match status" value="1"/>
</dbReference>
<proteinExistence type="predicted"/>
<dbReference type="Gene3D" id="3.40.1490.10">
    <property type="entry name" value="Bit1"/>
    <property type="match status" value="1"/>
</dbReference>
<protein>
    <submittedName>
        <fullName evidence="1">DUF2000 domain-containing protein</fullName>
    </submittedName>
</protein>
<organism evidence="1 2">
    <name type="scientific">Nocardiopsis alborubida</name>
    <dbReference type="NCBI Taxonomy" id="146802"/>
    <lineage>
        <taxon>Bacteria</taxon>
        <taxon>Bacillati</taxon>
        <taxon>Actinomycetota</taxon>
        <taxon>Actinomycetes</taxon>
        <taxon>Streptosporangiales</taxon>
        <taxon>Nocardiopsidaceae</taxon>
        <taxon>Nocardiopsis</taxon>
    </lineage>
</organism>
<evidence type="ECO:0000313" key="2">
    <source>
        <dbReference type="Proteomes" id="UP000553209"/>
    </source>
</evidence>
<dbReference type="AlphaFoldDB" id="A0A7X6RRI9"/>
<sequence length="136" mass="14745">MRFDTKIAVAVRRDLAPWQKLNVTAFLSSGVAHARPGSIGKPYEDASGNTYLAMFREPVLVYGADARTLARTLERARSRGLAAALYTEQLFATGNDDDNRAAVREVAAADLDLVGVAVHGPRSDVDKVVRGLRLHP</sequence>
<comment type="caution">
    <text evidence="1">The sequence shown here is derived from an EMBL/GenBank/DDBJ whole genome shotgun (WGS) entry which is preliminary data.</text>
</comment>
<dbReference type="InterPro" id="IPR023476">
    <property type="entry name" value="Pep_tRNA_hydro_II_dom_sf"/>
</dbReference>
<accession>A0A7X6RRI9</accession>
<dbReference type="InterPro" id="IPR018988">
    <property type="entry name" value="DUF2000"/>
</dbReference>
<reference evidence="1 2" key="1">
    <citation type="submission" date="2020-04" db="EMBL/GenBank/DDBJ databases">
        <title>MicrobeNet Type strains.</title>
        <authorList>
            <person name="Nicholson A.C."/>
        </authorList>
    </citation>
    <scope>NUCLEOTIDE SEQUENCE [LARGE SCALE GENOMIC DNA]</scope>
    <source>
        <strain evidence="1 2">ATCC 23612</strain>
    </source>
</reference>
<dbReference type="RefSeq" id="WP_061079135.1">
    <property type="nucleotide sequence ID" value="NZ_JAAXPG010000015.1"/>
</dbReference>
<evidence type="ECO:0000313" key="1">
    <source>
        <dbReference type="EMBL" id="NKY99281.1"/>
    </source>
</evidence>
<name>A0A7X6RRI9_9ACTN</name>
<dbReference type="EMBL" id="JAAXPG010000015">
    <property type="protein sequence ID" value="NKY99281.1"/>
    <property type="molecule type" value="Genomic_DNA"/>
</dbReference>
<dbReference type="Pfam" id="PF09391">
    <property type="entry name" value="DUF2000"/>
    <property type="match status" value="1"/>
</dbReference>
<dbReference type="Proteomes" id="UP000553209">
    <property type="component" value="Unassembled WGS sequence"/>
</dbReference>
<gene>
    <name evidence="1" type="ORF">HGB44_16655</name>
</gene>